<dbReference type="Proteomes" id="UP000298787">
    <property type="component" value="Chromosome 16"/>
</dbReference>
<protein>
    <submittedName>
        <fullName evidence="7">Beta-centractin Actin-related protein 1B</fullName>
    </submittedName>
</protein>
<keyword evidence="8" id="KW-1185">Reference proteome</keyword>
<evidence type="ECO:0000256" key="2">
    <source>
        <dbReference type="ARBA" id="ARBA00022490"/>
    </source>
</evidence>
<dbReference type="Pfam" id="PF00022">
    <property type="entry name" value="Actin"/>
    <property type="match status" value="1"/>
</dbReference>
<evidence type="ECO:0000256" key="6">
    <source>
        <dbReference type="ARBA" id="ARBA00038582"/>
    </source>
</evidence>
<keyword evidence="2" id="KW-0963">Cytoplasm</keyword>
<reference evidence="7 8" key="1">
    <citation type="submission" date="2019-01" db="EMBL/GenBank/DDBJ databases">
        <title>Genome Assembly of Collichthys lucidus.</title>
        <authorList>
            <person name="Cai M."/>
            <person name="Xiao S."/>
        </authorList>
    </citation>
    <scope>NUCLEOTIDE SEQUENCE [LARGE SCALE GENOMIC DNA]</scope>
    <source>
        <strain evidence="7">JT15FE1705JMU</strain>
        <tissue evidence="7">Muscle</tissue>
    </source>
</reference>
<keyword evidence="3" id="KW-0558">Oxidation</keyword>
<dbReference type="EMBL" id="CM014093">
    <property type="protein sequence ID" value="TKS85090.1"/>
    <property type="molecule type" value="Genomic_DNA"/>
</dbReference>
<evidence type="ECO:0000256" key="3">
    <source>
        <dbReference type="ARBA" id="ARBA00023097"/>
    </source>
</evidence>
<dbReference type="PROSITE" id="PS00432">
    <property type="entry name" value="ACTINS_2"/>
    <property type="match status" value="1"/>
</dbReference>
<dbReference type="SUPFAM" id="SSF53067">
    <property type="entry name" value="Actin-like ATPase domain"/>
    <property type="match status" value="2"/>
</dbReference>
<comment type="subcellular location">
    <subcellularLocation>
        <location evidence="1">Cytoplasm</location>
        <location evidence="1">Cytoskeleton</location>
    </subcellularLocation>
</comment>
<dbReference type="InterPro" id="IPR004001">
    <property type="entry name" value="Actin_CS"/>
</dbReference>
<accession>A0A4U5VC12</accession>
<dbReference type="InterPro" id="IPR020902">
    <property type="entry name" value="Actin/actin-like_CS"/>
</dbReference>
<dbReference type="GO" id="GO:0005856">
    <property type="term" value="C:cytoskeleton"/>
    <property type="evidence" value="ECO:0007669"/>
    <property type="project" value="UniProtKB-SubCell"/>
</dbReference>
<dbReference type="CDD" id="cd10216">
    <property type="entry name" value="ASKHA_NBD_Arp1"/>
    <property type="match status" value="1"/>
</dbReference>
<comment type="similarity">
    <text evidence="5">Belongs to the actin family. ARP1 subfamily.</text>
</comment>
<dbReference type="FunFam" id="3.90.640.10:FF:000158">
    <property type="entry name" value="ARP1 actin related protein 1 homolog B"/>
    <property type="match status" value="1"/>
</dbReference>
<dbReference type="Gene3D" id="3.90.640.10">
    <property type="entry name" value="Actin, Chain A, domain 4"/>
    <property type="match status" value="1"/>
</dbReference>
<gene>
    <name evidence="7" type="ORF">D9C73_018141</name>
</gene>
<proteinExistence type="inferred from homology"/>
<sequence length="328" mass="37379">MEHGIVKDWNDMERIWQYVYSKEQLQTFSEEHPVLLTEAPLNPSKNREKAAEIFFETFNVPALFISMQAVLSLYATGRTTGVVLDSGDGVTHVVPIYEGFAIPHSIMRVDIAGRDVSRYLRLLLRKEGYNFNTSAEFEVVRTVKEVRGSPRGRVCFKSERVTVSNRMFVLQRACYLSLNPQKDETLETEKAQYVLPDGSTLNIGPARFRAPELLFRPDLIGDESSGIHEVLAYAIQKSDMDLRRTLYSTIVLCGGSTLIKGFGERLLTEVKKLAPKDVKIKISAPQERLYSTWIGGSILASLDTFKKMWVSKREYEEDRARAIHRKTF</sequence>
<dbReference type="InterPro" id="IPR043129">
    <property type="entry name" value="ATPase_NBD"/>
</dbReference>
<comment type="subunit">
    <text evidence="6">Polymerization of globular actin (G-actin) leads to a structural filament (F-actin) in the form of a two-stranded helix. Each actin can bind to 4 others.</text>
</comment>
<evidence type="ECO:0000256" key="5">
    <source>
        <dbReference type="ARBA" id="ARBA00038483"/>
    </source>
</evidence>
<evidence type="ECO:0000313" key="7">
    <source>
        <dbReference type="EMBL" id="TKS85090.1"/>
    </source>
</evidence>
<keyword evidence="4" id="KW-0206">Cytoskeleton</keyword>
<evidence type="ECO:0000256" key="4">
    <source>
        <dbReference type="ARBA" id="ARBA00023212"/>
    </source>
</evidence>
<dbReference type="InterPro" id="IPR004000">
    <property type="entry name" value="Actin"/>
</dbReference>
<name>A0A4U5VC12_COLLU</name>
<dbReference type="SMART" id="SM00268">
    <property type="entry name" value="ACTIN"/>
    <property type="match status" value="1"/>
</dbReference>
<dbReference type="PRINTS" id="PR00190">
    <property type="entry name" value="ACTIN"/>
</dbReference>
<evidence type="ECO:0000256" key="1">
    <source>
        <dbReference type="ARBA" id="ARBA00004245"/>
    </source>
</evidence>
<dbReference type="AlphaFoldDB" id="A0A4U5VC12"/>
<organism evidence="7 8">
    <name type="scientific">Collichthys lucidus</name>
    <name type="common">Big head croaker</name>
    <name type="synonym">Sciaena lucida</name>
    <dbReference type="NCBI Taxonomy" id="240159"/>
    <lineage>
        <taxon>Eukaryota</taxon>
        <taxon>Metazoa</taxon>
        <taxon>Chordata</taxon>
        <taxon>Craniata</taxon>
        <taxon>Vertebrata</taxon>
        <taxon>Euteleostomi</taxon>
        <taxon>Actinopterygii</taxon>
        <taxon>Neopterygii</taxon>
        <taxon>Teleostei</taxon>
        <taxon>Neoteleostei</taxon>
        <taxon>Acanthomorphata</taxon>
        <taxon>Eupercaria</taxon>
        <taxon>Sciaenidae</taxon>
        <taxon>Collichthys</taxon>
    </lineage>
</organism>
<dbReference type="FunFam" id="3.30.420.40:FF:000188">
    <property type="entry name" value="Actin like 6B"/>
    <property type="match status" value="1"/>
</dbReference>
<dbReference type="STRING" id="240159.A0A4U5VC12"/>
<dbReference type="PROSITE" id="PS01132">
    <property type="entry name" value="ACTINS_ACT_LIKE"/>
    <property type="match status" value="1"/>
</dbReference>
<dbReference type="FunFam" id="3.30.420.40:FF:000502">
    <property type="entry name" value="Actin-Related Proteins"/>
    <property type="match status" value="1"/>
</dbReference>
<dbReference type="PANTHER" id="PTHR11937">
    <property type="entry name" value="ACTIN"/>
    <property type="match status" value="1"/>
</dbReference>
<evidence type="ECO:0000313" key="8">
    <source>
        <dbReference type="Proteomes" id="UP000298787"/>
    </source>
</evidence>
<dbReference type="Gene3D" id="3.30.420.40">
    <property type="match status" value="2"/>
</dbReference>